<sequence length="95" mass="11006">MRSLLPLRFGVLYYLDKVDKACADDVLVGLKSEYGTERQFNKSSINDHLLSMRENGIVKDTDAKLEKDGTLCLYYSINEEGRDLLKKYLPKSWRL</sequence>
<proteinExistence type="predicted"/>
<dbReference type="InterPro" id="IPR036390">
    <property type="entry name" value="WH_DNA-bd_sf"/>
</dbReference>
<reference evidence="1 2" key="1">
    <citation type="submission" date="2024-08" db="EMBL/GenBank/DDBJ databases">
        <title>Clostridium lapicellarii sp. nov., and Clostridium renhuaiense sp. nov., two species isolated from the mud in a fermentation cellar used for producing sauce-flavour Chinese liquors.</title>
        <authorList>
            <person name="Yang F."/>
            <person name="Wang H."/>
            <person name="Chen L.Q."/>
            <person name="Zhou N."/>
            <person name="Lu J.J."/>
            <person name="Pu X.X."/>
            <person name="Wan B."/>
            <person name="Wang L."/>
            <person name="Liu S.J."/>
        </authorList>
    </citation>
    <scope>NUCLEOTIDE SEQUENCE [LARGE SCALE GENOMIC DNA]</scope>
    <source>
        <strain evidence="1 2">MT-5</strain>
    </source>
</reference>
<organism evidence="1 2">
    <name type="scientific">Clostridium moutaii</name>
    <dbReference type="NCBI Taxonomy" id="3240932"/>
    <lineage>
        <taxon>Bacteria</taxon>
        <taxon>Bacillati</taxon>
        <taxon>Bacillota</taxon>
        <taxon>Clostridia</taxon>
        <taxon>Eubacteriales</taxon>
        <taxon>Clostridiaceae</taxon>
        <taxon>Clostridium</taxon>
    </lineage>
</organism>
<comment type="caution">
    <text evidence="1">The sequence shown here is derived from an EMBL/GenBank/DDBJ whole genome shotgun (WGS) entry which is preliminary data.</text>
</comment>
<gene>
    <name evidence="1" type="ORF">AB8U03_11940</name>
</gene>
<dbReference type="Proteomes" id="UP001564657">
    <property type="component" value="Unassembled WGS sequence"/>
</dbReference>
<dbReference type="EMBL" id="JBGEWD010000011">
    <property type="protein sequence ID" value="MEY8000896.1"/>
    <property type="molecule type" value="Genomic_DNA"/>
</dbReference>
<evidence type="ECO:0000313" key="1">
    <source>
        <dbReference type="EMBL" id="MEY8000896.1"/>
    </source>
</evidence>
<dbReference type="Gene3D" id="1.10.10.10">
    <property type="entry name" value="Winged helix-like DNA-binding domain superfamily/Winged helix DNA-binding domain"/>
    <property type="match status" value="1"/>
</dbReference>
<name>A0ABV4BT59_9CLOT</name>
<evidence type="ECO:0000313" key="2">
    <source>
        <dbReference type="Proteomes" id="UP001564657"/>
    </source>
</evidence>
<dbReference type="SUPFAM" id="SSF46785">
    <property type="entry name" value="Winged helix' DNA-binding domain"/>
    <property type="match status" value="1"/>
</dbReference>
<dbReference type="InterPro" id="IPR036388">
    <property type="entry name" value="WH-like_DNA-bd_sf"/>
</dbReference>
<protein>
    <submittedName>
        <fullName evidence="1">Uncharacterized protein</fullName>
    </submittedName>
</protein>
<dbReference type="RefSeq" id="WP_369704790.1">
    <property type="nucleotide sequence ID" value="NZ_JBGEWD010000011.1"/>
</dbReference>
<keyword evidence="2" id="KW-1185">Reference proteome</keyword>
<accession>A0ABV4BT59</accession>